<proteinExistence type="inferred from homology"/>
<keyword evidence="7" id="KW-1185">Reference proteome</keyword>
<dbReference type="OrthoDB" id="6507541at2759"/>
<gene>
    <name evidence="6" type="ORF">ONB1V03_LOCUS15796</name>
</gene>
<dbReference type="InterPro" id="IPR027417">
    <property type="entry name" value="P-loop_NTPase"/>
</dbReference>
<comment type="similarity">
    <text evidence="2">Belongs to the ABC transporter superfamily. ABCC family. Conjugate transporter (TC 3.A.1.208) subfamily.</text>
</comment>
<dbReference type="GO" id="GO:0016020">
    <property type="term" value="C:membrane"/>
    <property type="evidence" value="ECO:0007669"/>
    <property type="project" value="UniProtKB-SubCell"/>
</dbReference>
<dbReference type="Gene3D" id="3.40.50.300">
    <property type="entry name" value="P-loop containing nucleotide triphosphate hydrolases"/>
    <property type="match status" value="1"/>
</dbReference>
<evidence type="ECO:0000313" key="6">
    <source>
        <dbReference type="EMBL" id="CAD7659200.1"/>
    </source>
</evidence>
<dbReference type="PANTHER" id="PTHR24223">
    <property type="entry name" value="ATP-BINDING CASSETTE SUB-FAMILY C"/>
    <property type="match status" value="1"/>
</dbReference>
<evidence type="ECO:0000256" key="2">
    <source>
        <dbReference type="ARBA" id="ARBA00009726"/>
    </source>
</evidence>
<dbReference type="SUPFAM" id="SSF52540">
    <property type="entry name" value="P-loop containing nucleoside triphosphate hydrolases"/>
    <property type="match status" value="1"/>
</dbReference>
<dbReference type="EMBL" id="CAJPVJ010016816">
    <property type="protein sequence ID" value="CAG2176362.1"/>
    <property type="molecule type" value="Genomic_DNA"/>
</dbReference>
<dbReference type="GO" id="GO:0042626">
    <property type="term" value="F:ATPase-coupled transmembrane transporter activity"/>
    <property type="evidence" value="ECO:0007669"/>
    <property type="project" value="TreeGrafter"/>
</dbReference>
<dbReference type="GO" id="GO:0005524">
    <property type="term" value="F:ATP binding"/>
    <property type="evidence" value="ECO:0007669"/>
    <property type="project" value="UniProtKB-KW"/>
</dbReference>
<keyword evidence="4" id="KW-0067">ATP-binding</keyword>
<dbReference type="AlphaFoldDB" id="A0A7R9MFD0"/>
<evidence type="ECO:0000313" key="7">
    <source>
        <dbReference type="Proteomes" id="UP000728032"/>
    </source>
</evidence>
<dbReference type="EMBL" id="OC931641">
    <property type="protein sequence ID" value="CAD7659200.1"/>
    <property type="molecule type" value="Genomic_DNA"/>
</dbReference>
<accession>A0A7R9MFD0</accession>
<organism evidence="6">
    <name type="scientific">Oppiella nova</name>
    <dbReference type="NCBI Taxonomy" id="334625"/>
    <lineage>
        <taxon>Eukaryota</taxon>
        <taxon>Metazoa</taxon>
        <taxon>Ecdysozoa</taxon>
        <taxon>Arthropoda</taxon>
        <taxon>Chelicerata</taxon>
        <taxon>Arachnida</taxon>
        <taxon>Acari</taxon>
        <taxon>Acariformes</taxon>
        <taxon>Sarcoptiformes</taxon>
        <taxon>Oribatida</taxon>
        <taxon>Brachypylina</taxon>
        <taxon>Oppioidea</taxon>
        <taxon>Oppiidae</taxon>
        <taxon>Oppiella</taxon>
    </lineage>
</organism>
<dbReference type="InterPro" id="IPR050173">
    <property type="entry name" value="ABC_transporter_C-like"/>
</dbReference>
<evidence type="ECO:0000256" key="5">
    <source>
        <dbReference type="SAM" id="MobiDB-lite"/>
    </source>
</evidence>
<feature type="non-terminal residue" evidence="6">
    <location>
        <position position="110"/>
    </location>
</feature>
<evidence type="ECO:0000256" key="3">
    <source>
        <dbReference type="ARBA" id="ARBA00022741"/>
    </source>
</evidence>
<reference evidence="6" key="1">
    <citation type="submission" date="2020-11" db="EMBL/GenBank/DDBJ databases">
        <authorList>
            <person name="Tran Van P."/>
        </authorList>
    </citation>
    <scope>NUCLEOTIDE SEQUENCE</scope>
</reference>
<feature type="region of interest" description="Disordered" evidence="5">
    <location>
        <begin position="91"/>
        <end position="110"/>
    </location>
</feature>
<sequence>TDALIQTTIREKFTNCTVITIAHRLHTIIDSDKVMVLDAGEVIEYEMPYILLQSNDGLFTKLVKQTGKHMTIKLKQMAKQYYSYKMNVNLEEEEREGEEEEDNEITEPKL</sequence>
<protein>
    <submittedName>
        <fullName evidence="6">Uncharacterized protein</fullName>
    </submittedName>
</protein>
<dbReference type="Proteomes" id="UP000728032">
    <property type="component" value="Unassembled WGS sequence"/>
</dbReference>
<comment type="subcellular location">
    <subcellularLocation>
        <location evidence="1">Membrane</location>
        <topology evidence="1">Multi-pass membrane protein</topology>
    </subcellularLocation>
</comment>
<name>A0A7R9MFD0_9ACAR</name>
<dbReference type="PANTHER" id="PTHR24223:SF456">
    <property type="entry name" value="MULTIDRUG RESISTANCE-ASSOCIATED PROTEIN LETHAL(2)03659"/>
    <property type="match status" value="1"/>
</dbReference>
<evidence type="ECO:0000256" key="1">
    <source>
        <dbReference type="ARBA" id="ARBA00004141"/>
    </source>
</evidence>
<keyword evidence="3" id="KW-0547">Nucleotide-binding</keyword>
<evidence type="ECO:0000256" key="4">
    <source>
        <dbReference type="ARBA" id="ARBA00022840"/>
    </source>
</evidence>
<feature type="non-terminal residue" evidence="6">
    <location>
        <position position="1"/>
    </location>
</feature>